<sequence length="63" mass="6212">MAVNKLFEAGSVQKGDQRCVLVVSRSAAAIACGDGVVGQVFLGGFGASGCIAISGAARTLGIR</sequence>
<dbReference type="AlphaFoldDB" id="A0A645HN40"/>
<organism evidence="1">
    <name type="scientific">bioreactor metagenome</name>
    <dbReference type="NCBI Taxonomy" id="1076179"/>
    <lineage>
        <taxon>unclassified sequences</taxon>
        <taxon>metagenomes</taxon>
        <taxon>ecological metagenomes</taxon>
    </lineage>
</organism>
<accession>A0A645HN40</accession>
<proteinExistence type="predicted"/>
<reference evidence="1" key="1">
    <citation type="submission" date="2019-08" db="EMBL/GenBank/DDBJ databases">
        <authorList>
            <person name="Kucharzyk K."/>
            <person name="Murdoch R.W."/>
            <person name="Higgins S."/>
            <person name="Loffler F."/>
        </authorList>
    </citation>
    <scope>NUCLEOTIDE SEQUENCE</scope>
</reference>
<name>A0A645HN40_9ZZZZ</name>
<evidence type="ECO:0000313" key="1">
    <source>
        <dbReference type="EMBL" id="MPN39986.1"/>
    </source>
</evidence>
<protein>
    <submittedName>
        <fullName evidence="1">Uncharacterized protein</fullName>
    </submittedName>
</protein>
<dbReference type="EMBL" id="VSSQ01096115">
    <property type="protein sequence ID" value="MPN39986.1"/>
    <property type="molecule type" value="Genomic_DNA"/>
</dbReference>
<gene>
    <name evidence="1" type="ORF">SDC9_187521</name>
</gene>
<comment type="caution">
    <text evidence="1">The sequence shown here is derived from an EMBL/GenBank/DDBJ whole genome shotgun (WGS) entry which is preliminary data.</text>
</comment>